<evidence type="ECO:0000259" key="7">
    <source>
        <dbReference type="PROSITE" id="PS51826"/>
    </source>
</evidence>
<evidence type="ECO:0000313" key="8">
    <source>
        <dbReference type="EMBL" id="KAF6002860.1"/>
    </source>
</evidence>
<dbReference type="GO" id="GO:0004742">
    <property type="term" value="F:dihydrolipoyllysine-residue acetyltransferase activity"/>
    <property type="evidence" value="ECO:0007669"/>
    <property type="project" value="TreeGrafter"/>
</dbReference>
<dbReference type="GO" id="GO:0045254">
    <property type="term" value="C:pyruvate dehydrogenase complex"/>
    <property type="evidence" value="ECO:0007669"/>
    <property type="project" value="InterPro"/>
</dbReference>
<evidence type="ECO:0000313" key="9">
    <source>
        <dbReference type="Proteomes" id="UP000530660"/>
    </source>
</evidence>
<feature type="domain" description="Peripheral subunit-binding (PSBD)" evidence="7">
    <location>
        <begin position="218"/>
        <end position="255"/>
    </location>
</feature>
<keyword evidence="9" id="KW-1185">Reference proteome</keyword>
<feature type="compositionally biased region" description="Basic and acidic residues" evidence="5">
    <location>
        <begin position="130"/>
        <end position="140"/>
    </location>
</feature>
<dbReference type="Gene3D" id="2.40.50.100">
    <property type="match status" value="1"/>
</dbReference>
<dbReference type="EMBL" id="VWRR01000009">
    <property type="protein sequence ID" value="KAF6002860.1"/>
    <property type="molecule type" value="Genomic_DNA"/>
</dbReference>
<keyword evidence="4" id="KW-0808">Transferase</keyword>
<dbReference type="EC" id="2.3.1.-" evidence="4"/>
<feature type="region of interest" description="Disordered" evidence="5">
    <location>
        <begin position="130"/>
        <end position="216"/>
    </location>
</feature>
<evidence type="ECO:0000256" key="3">
    <source>
        <dbReference type="ARBA" id="ARBA00022946"/>
    </source>
</evidence>
<reference evidence="8 9" key="1">
    <citation type="journal article" date="2020" name="J. Phycol.">
        <title>Comparative genome analysis reveals Cyanidiococcus gen. nov., a new extremophilic red algal genus sister to Cyanidioschyzon (Cyanidioschyzonaceae, Rhodophyta).</title>
        <authorList>
            <person name="Liu S.-L."/>
            <person name="Chiang Y.-R."/>
            <person name="Yoon H.S."/>
            <person name="Fu H.-Y."/>
        </authorList>
    </citation>
    <scope>NUCLEOTIDE SEQUENCE [LARGE SCALE GENOMIC DNA]</scope>
    <source>
        <strain evidence="8 9">THAL066</strain>
    </source>
</reference>
<dbReference type="PROSITE" id="PS00189">
    <property type="entry name" value="LIPOYL"/>
    <property type="match status" value="1"/>
</dbReference>
<dbReference type="AlphaFoldDB" id="A0A7J7IJD5"/>
<dbReference type="Proteomes" id="UP000530660">
    <property type="component" value="Unassembled WGS sequence"/>
</dbReference>
<evidence type="ECO:0000256" key="2">
    <source>
        <dbReference type="ARBA" id="ARBA00022823"/>
    </source>
</evidence>
<comment type="caution">
    <text evidence="8">The sequence shown here is derived from an EMBL/GenBank/DDBJ whole genome shotgun (WGS) entry which is preliminary data.</text>
</comment>
<dbReference type="Pfam" id="PF02817">
    <property type="entry name" value="E3_binding"/>
    <property type="match status" value="1"/>
</dbReference>
<dbReference type="CDD" id="cd06849">
    <property type="entry name" value="lipoyl_domain"/>
    <property type="match status" value="1"/>
</dbReference>
<comment type="similarity">
    <text evidence="1 4">Belongs to the 2-oxoacid dehydrogenase family.</text>
</comment>
<name>A0A7J7IJD5_9RHOD</name>
<dbReference type="PANTHER" id="PTHR23151:SF90">
    <property type="entry name" value="DIHYDROLIPOYLLYSINE-RESIDUE ACETYLTRANSFERASE COMPONENT OF PYRUVATE DEHYDROGENASE COMPLEX, MITOCHONDRIAL-RELATED"/>
    <property type="match status" value="1"/>
</dbReference>
<evidence type="ECO:0000256" key="4">
    <source>
        <dbReference type="RuleBase" id="RU003423"/>
    </source>
</evidence>
<proteinExistence type="inferred from homology"/>
<accession>A0A7J7IJD5</accession>
<comment type="cofactor">
    <cofactor evidence="4">
        <name>(R)-lipoate</name>
        <dbReference type="ChEBI" id="CHEBI:83088"/>
    </cofactor>
</comment>
<keyword evidence="2 4" id="KW-0450">Lipoyl</keyword>
<dbReference type="InterPro" id="IPR011053">
    <property type="entry name" value="Single_hybrid_motif"/>
</dbReference>
<evidence type="ECO:0000256" key="5">
    <source>
        <dbReference type="SAM" id="MobiDB-lite"/>
    </source>
</evidence>
<dbReference type="InterPro" id="IPR004167">
    <property type="entry name" value="PSBD"/>
</dbReference>
<organism evidence="8 9">
    <name type="scientific">Cyanidiococcus yangmingshanensis</name>
    <dbReference type="NCBI Taxonomy" id="2690220"/>
    <lineage>
        <taxon>Eukaryota</taxon>
        <taxon>Rhodophyta</taxon>
        <taxon>Bangiophyceae</taxon>
        <taxon>Cyanidiales</taxon>
        <taxon>Cyanidiaceae</taxon>
        <taxon>Cyanidiococcus</taxon>
    </lineage>
</organism>
<dbReference type="PROSITE" id="PS50968">
    <property type="entry name" value="BIOTINYL_LIPOYL"/>
    <property type="match status" value="1"/>
</dbReference>
<dbReference type="InterPro" id="IPR003016">
    <property type="entry name" value="2-oxoA_DH_lipoyl-BS"/>
</dbReference>
<dbReference type="PANTHER" id="PTHR23151">
    <property type="entry name" value="DIHYDROLIPOAMIDE ACETYL/SUCCINYL-TRANSFERASE-RELATED"/>
    <property type="match status" value="1"/>
</dbReference>
<dbReference type="FunFam" id="2.40.50.100:FF:000010">
    <property type="entry name" value="Acetyltransferase component of pyruvate dehydrogenase complex"/>
    <property type="match status" value="1"/>
</dbReference>
<dbReference type="Pfam" id="PF00198">
    <property type="entry name" value="2-oxoacid_dh"/>
    <property type="match status" value="1"/>
</dbReference>
<dbReference type="InterPro" id="IPR036625">
    <property type="entry name" value="E3-bd_dom_sf"/>
</dbReference>
<dbReference type="InterPro" id="IPR045257">
    <property type="entry name" value="E2/Pdx1"/>
</dbReference>
<gene>
    <name evidence="8" type="ORF">F1559_004532</name>
</gene>
<dbReference type="Gene3D" id="4.10.320.10">
    <property type="entry name" value="E3-binding domain"/>
    <property type="match status" value="1"/>
</dbReference>
<dbReference type="SUPFAM" id="SSF51230">
    <property type="entry name" value="Single hybrid motif"/>
    <property type="match status" value="1"/>
</dbReference>
<dbReference type="PROSITE" id="PS51826">
    <property type="entry name" value="PSBD"/>
    <property type="match status" value="1"/>
</dbReference>
<protein>
    <recommendedName>
        <fullName evidence="4">Dihydrolipoamide acetyltransferase component of pyruvate dehydrogenase complex</fullName>
        <ecNumber evidence="4">2.3.1.-</ecNumber>
    </recommendedName>
</protein>
<sequence>MSAGVAARVARSASRLAPPSRWLCFAGHLRPWMHWRSFAASGVDLPPHVKIRMPALSPTMKQGNLVNWVKKEGETVSPGDVLAEIETDKATVEFESQDDGVLARILVPAGAQDVPVGALIALLAEEESDVPKLREARIEPEDWEGGATAEKPTTMTSTGHRAEPPPQPSSITPSSPASSAGSASGLEAQRPAPVAATARATPDVARASAMDPRTNRMLASPYARKIATERGIDMTGVQGTGPHGRIVAADLEAALELASHPAIQQLPLELFIQSKRSIPHYQLVTEIQLDKVHVWLSSLEGRHERSKEEPIELEDVLIKALAVAARQVPQVNASFLGTSIREYADVDVLVLPSDPRTPHCVVPGAHAIGLRQIHHVRTGQQESGDSKNASDSLGTIGFAWNQHVLQEMAIIVPPHAAMIVVGKPEQRIIPRSDGAFQLGTFALATASFDHRVVDGAVGAQFMARFQQCLQEPLSMLE</sequence>
<dbReference type="SUPFAM" id="SSF52777">
    <property type="entry name" value="CoA-dependent acyltransferases"/>
    <property type="match status" value="1"/>
</dbReference>
<feature type="domain" description="Lipoyl-binding" evidence="6">
    <location>
        <begin position="48"/>
        <end position="124"/>
    </location>
</feature>
<dbReference type="GO" id="GO:0006086">
    <property type="term" value="P:pyruvate decarboxylation to acetyl-CoA"/>
    <property type="evidence" value="ECO:0007669"/>
    <property type="project" value="InterPro"/>
</dbReference>
<dbReference type="InterPro" id="IPR000089">
    <property type="entry name" value="Biotin_lipoyl"/>
</dbReference>
<feature type="compositionally biased region" description="Low complexity" evidence="5">
    <location>
        <begin position="169"/>
        <end position="207"/>
    </location>
</feature>
<keyword evidence="3" id="KW-0809">Transit peptide</keyword>
<evidence type="ECO:0000256" key="1">
    <source>
        <dbReference type="ARBA" id="ARBA00007317"/>
    </source>
</evidence>
<evidence type="ECO:0000259" key="6">
    <source>
        <dbReference type="PROSITE" id="PS50968"/>
    </source>
</evidence>
<dbReference type="SUPFAM" id="SSF47005">
    <property type="entry name" value="Peripheral subunit-binding domain of 2-oxo acid dehydrogenase complex"/>
    <property type="match status" value="1"/>
</dbReference>
<keyword evidence="4" id="KW-0012">Acyltransferase</keyword>
<dbReference type="OrthoDB" id="537444at2759"/>
<dbReference type="Pfam" id="PF00364">
    <property type="entry name" value="Biotin_lipoyl"/>
    <property type="match status" value="1"/>
</dbReference>
<dbReference type="InterPro" id="IPR001078">
    <property type="entry name" value="2-oxoacid_DH_actylTfrase"/>
</dbReference>
<dbReference type="InterPro" id="IPR023213">
    <property type="entry name" value="CAT-like_dom_sf"/>
</dbReference>
<dbReference type="Gene3D" id="3.30.559.10">
    <property type="entry name" value="Chloramphenicol acetyltransferase-like domain"/>
    <property type="match status" value="1"/>
</dbReference>